<dbReference type="PANTHER" id="PTHR33238:SF11">
    <property type="entry name" value="TRANSCRIPTIONAL REGULATOR MNTR"/>
    <property type="match status" value="1"/>
</dbReference>
<dbReference type="SMART" id="SM00529">
    <property type="entry name" value="HTH_DTXR"/>
    <property type="match status" value="1"/>
</dbReference>
<dbReference type="Pfam" id="PF01325">
    <property type="entry name" value="Fe_dep_repress"/>
    <property type="match status" value="1"/>
</dbReference>
<dbReference type="RefSeq" id="WP_126295970.1">
    <property type="nucleotide sequence ID" value="NZ_CP155468.1"/>
</dbReference>
<dbReference type="InterPro" id="IPR000835">
    <property type="entry name" value="HTH_MarR-typ"/>
</dbReference>
<evidence type="ECO:0000313" key="14">
    <source>
        <dbReference type="Proteomes" id="UP000276349"/>
    </source>
</evidence>
<dbReference type="InterPro" id="IPR036421">
    <property type="entry name" value="Fe_dep_repressor_sf"/>
</dbReference>
<reference evidence="13 14" key="1">
    <citation type="submission" date="2018-12" db="EMBL/GenBank/DDBJ databases">
        <authorList>
            <person name="Yu L."/>
        </authorList>
    </citation>
    <scope>NUCLEOTIDE SEQUENCE [LARGE SCALE GENOMIC DNA]</scope>
    <source>
        <strain evidence="13 14">S5H2222</strain>
    </source>
</reference>
<evidence type="ECO:0000256" key="8">
    <source>
        <dbReference type="ARBA" id="ARBA00023159"/>
    </source>
</evidence>
<dbReference type="GO" id="GO:0005737">
    <property type="term" value="C:cytoplasm"/>
    <property type="evidence" value="ECO:0007669"/>
    <property type="project" value="UniProtKB-SubCell"/>
</dbReference>
<comment type="similarity">
    <text evidence="2">Belongs to the DtxR/MntR family.</text>
</comment>
<evidence type="ECO:0000256" key="4">
    <source>
        <dbReference type="ARBA" id="ARBA00022490"/>
    </source>
</evidence>
<evidence type="ECO:0000259" key="12">
    <source>
        <dbReference type="PROSITE" id="PS50944"/>
    </source>
</evidence>
<proteinExistence type="inferred from homology"/>
<sequence length="124" mass="14570">MVISANKEKYLIEIYSNQDNEGYTRVSDLAKSLQVSVPSVSKMAKKLKDEELIEFQRYKMIKLTEKGEEVCKHLLENRHVLVQFLRYIGVDEDKVENEVKSIENTFSRDVIHLIDRFLKNTSME</sequence>
<keyword evidence="9" id="KW-0804">Transcription</keyword>
<dbReference type="PROSITE" id="PS50944">
    <property type="entry name" value="HTH_DTXR"/>
    <property type="match status" value="1"/>
</dbReference>
<dbReference type="AlphaFoldDB" id="A0A431UFI2"/>
<name>A0A431UFI2_9BACI</name>
<dbReference type="InterPro" id="IPR050536">
    <property type="entry name" value="DtxR_MntR_Metal-Reg"/>
</dbReference>
<evidence type="ECO:0000313" key="13">
    <source>
        <dbReference type="EMBL" id="RTQ88089.1"/>
    </source>
</evidence>
<dbReference type="Pfam" id="PF02742">
    <property type="entry name" value="Fe_dep_repr_C"/>
    <property type="match status" value="1"/>
</dbReference>
<dbReference type="SMART" id="SM00347">
    <property type="entry name" value="HTH_MARR"/>
    <property type="match status" value="1"/>
</dbReference>
<dbReference type="GO" id="GO:0003700">
    <property type="term" value="F:DNA-binding transcription factor activity"/>
    <property type="evidence" value="ECO:0007669"/>
    <property type="project" value="InterPro"/>
</dbReference>
<dbReference type="GO" id="GO:0003677">
    <property type="term" value="F:DNA binding"/>
    <property type="evidence" value="ECO:0007669"/>
    <property type="project" value="UniProtKB-KW"/>
</dbReference>
<keyword evidence="10" id="KW-0464">Manganese</keyword>
<feature type="domain" description="HTH dtxR-type" evidence="12">
    <location>
        <begin position="1"/>
        <end position="64"/>
    </location>
</feature>
<evidence type="ECO:0000256" key="5">
    <source>
        <dbReference type="ARBA" id="ARBA00022491"/>
    </source>
</evidence>
<keyword evidence="7" id="KW-0238">DNA-binding</keyword>
<keyword evidence="4" id="KW-0963">Cytoplasm</keyword>
<dbReference type="InterPro" id="IPR022689">
    <property type="entry name" value="Iron_dep_repressor"/>
</dbReference>
<dbReference type="GO" id="GO:0046914">
    <property type="term" value="F:transition metal ion binding"/>
    <property type="evidence" value="ECO:0007669"/>
    <property type="project" value="InterPro"/>
</dbReference>
<evidence type="ECO:0000256" key="10">
    <source>
        <dbReference type="ARBA" id="ARBA00023211"/>
    </source>
</evidence>
<dbReference type="InterPro" id="IPR036388">
    <property type="entry name" value="WH-like_DNA-bd_sf"/>
</dbReference>
<evidence type="ECO:0000256" key="7">
    <source>
        <dbReference type="ARBA" id="ARBA00023125"/>
    </source>
</evidence>
<keyword evidence="8" id="KW-0010">Activator</keyword>
<gene>
    <name evidence="13" type="ORF">EKG35_18190</name>
</gene>
<accession>A0A431UFI2</accession>
<evidence type="ECO:0000256" key="11">
    <source>
        <dbReference type="ARBA" id="ARBA00032593"/>
    </source>
</evidence>
<dbReference type="OrthoDB" id="9791355at2"/>
<dbReference type="GO" id="GO:0046983">
    <property type="term" value="F:protein dimerization activity"/>
    <property type="evidence" value="ECO:0007669"/>
    <property type="project" value="InterPro"/>
</dbReference>
<comment type="subunit">
    <text evidence="3">Homodimer.</text>
</comment>
<dbReference type="Gene3D" id="1.10.60.10">
    <property type="entry name" value="Iron dependent repressor, metal binding and dimerisation domain"/>
    <property type="match status" value="1"/>
</dbReference>
<keyword evidence="6" id="KW-0805">Transcription regulation</keyword>
<dbReference type="PANTHER" id="PTHR33238">
    <property type="entry name" value="IRON (METAL) DEPENDENT REPRESSOR, DTXR FAMILY"/>
    <property type="match status" value="1"/>
</dbReference>
<dbReference type="EMBL" id="RXNR01000082">
    <property type="protein sequence ID" value="RTQ88089.1"/>
    <property type="molecule type" value="Genomic_DNA"/>
</dbReference>
<evidence type="ECO:0000256" key="2">
    <source>
        <dbReference type="ARBA" id="ARBA00007871"/>
    </source>
</evidence>
<evidence type="ECO:0000256" key="9">
    <source>
        <dbReference type="ARBA" id="ARBA00023163"/>
    </source>
</evidence>
<dbReference type="InterPro" id="IPR036390">
    <property type="entry name" value="WH_DNA-bd_sf"/>
</dbReference>
<dbReference type="Proteomes" id="UP000276349">
    <property type="component" value="Unassembled WGS sequence"/>
</dbReference>
<comment type="subcellular location">
    <subcellularLocation>
        <location evidence="1">Cytoplasm</location>
    </subcellularLocation>
</comment>
<dbReference type="Gene3D" id="1.10.10.10">
    <property type="entry name" value="Winged helix-like DNA-binding domain superfamily/Winged helix DNA-binding domain"/>
    <property type="match status" value="1"/>
</dbReference>
<evidence type="ECO:0000256" key="6">
    <source>
        <dbReference type="ARBA" id="ARBA00023015"/>
    </source>
</evidence>
<keyword evidence="14" id="KW-1185">Reference proteome</keyword>
<keyword evidence="5" id="KW-0678">Repressor</keyword>
<evidence type="ECO:0000256" key="1">
    <source>
        <dbReference type="ARBA" id="ARBA00004496"/>
    </source>
</evidence>
<organism evidence="13 14">
    <name type="scientific">Lysinibacillus telephonicus</name>
    <dbReference type="NCBI Taxonomy" id="1714840"/>
    <lineage>
        <taxon>Bacteria</taxon>
        <taxon>Bacillati</taxon>
        <taxon>Bacillota</taxon>
        <taxon>Bacilli</taxon>
        <taxon>Bacillales</taxon>
        <taxon>Bacillaceae</taxon>
        <taxon>Lysinibacillus</taxon>
    </lineage>
</organism>
<dbReference type="InterPro" id="IPR022687">
    <property type="entry name" value="HTH_DTXR"/>
</dbReference>
<comment type="caution">
    <text evidence="13">The sequence shown here is derived from an EMBL/GenBank/DDBJ whole genome shotgun (WGS) entry which is preliminary data.</text>
</comment>
<evidence type="ECO:0000256" key="3">
    <source>
        <dbReference type="ARBA" id="ARBA00011738"/>
    </source>
</evidence>
<protein>
    <recommendedName>
        <fullName evidence="11">Manganese transport regulator</fullName>
    </recommendedName>
</protein>
<dbReference type="SUPFAM" id="SSF46785">
    <property type="entry name" value="Winged helix' DNA-binding domain"/>
    <property type="match status" value="1"/>
</dbReference>
<dbReference type="InterPro" id="IPR001367">
    <property type="entry name" value="Fe_dep_repressor"/>
</dbReference>